<reference evidence="3 4" key="1">
    <citation type="submission" date="2011-03" db="EMBL/GenBank/DDBJ databases">
        <authorList>
            <person name="Muzny D."/>
            <person name="Qin X."/>
            <person name="Deng J."/>
            <person name="Jiang H."/>
            <person name="Liu Y."/>
            <person name="Qu J."/>
            <person name="Song X.-Z."/>
            <person name="Zhang L."/>
            <person name="Thornton R."/>
            <person name="Coyle M."/>
            <person name="Francisco L."/>
            <person name="Jackson L."/>
            <person name="Javaid M."/>
            <person name="Korchina V."/>
            <person name="Kovar C."/>
            <person name="Mata R."/>
            <person name="Mathew T."/>
            <person name="Ngo R."/>
            <person name="Nguyen L."/>
            <person name="Nguyen N."/>
            <person name="Okwuonu G."/>
            <person name="Ongeri F."/>
            <person name="Pham C."/>
            <person name="Simmons D."/>
            <person name="Wilczek-Boney K."/>
            <person name="Hale W."/>
            <person name="Jakkamsetti A."/>
            <person name="Pham P."/>
            <person name="Ruth R."/>
            <person name="San Lucas F."/>
            <person name="Warren J."/>
            <person name="Zhang J."/>
            <person name="Zhao Z."/>
            <person name="Zhou C."/>
            <person name="Zhu D."/>
            <person name="Lee S."/>
            <person name="Bess C."/>
            <person name="Blankenburg K."/>
            <person name="Forbes L."/>
            <person name="Fu Q."/>
            <person name="Gubbala S."/>
            <person name="Hirani K."/>
            <person name="Jayaseelan J.C."/>
            <person name="Lara F."/>
            <person name="Munidasa M."/>
            <person name="Palculict T."/>
            <person name="Patil S."/>
            <person name="Pu L.-L."/>
            <person name="Saada N."/>
            <person name="Tang L."/>
            <person name="Weissenberger G."/>
            <person name="Zhu Y."/>
            <person name="Hemphill L."/>
            <person name="Shang Y."/>
            <person name="Youmans B."/>
            <person name="Ayvaz T."/>
            <person name="Ross M."/>
            <person name="Santibanez J."/>
            <person name="Aqrawi P."/>
            <person name="Gross S."/>
            <person name="Joshi V."/>
            <person name="Fowler G."/>
            <person name="Nazareth L."/>
            <person name="Reid J."/>
            <person name="Worley K."/>
            <person name="Petrosino J."/>
            <person name="Highlander S."/>
            <person name="Gibbs R."/>
        </authorList>
    </citation>
    <scope>NUCLEOTIDE SEQUENCE [LARGE SCALE GENOMIC DNA]</scope>
    <source>
        <strain evidence="3 4">SK355</strain>
    </source>
</reference>
<feature type="transmembrane region" description="Helical" evidence="1">
    <location>
        <begin position="224"/>
        <end position="244"/>
    </location>
</feature>
<dbReference type="AlphaFoldDB" id="F3UNM7"/>
<evidence type="ECO:0000256" key="1">
    <source>
        <dbReference type="SAM" id="Phobius"/>
    </source>
</evidence>
<evidence type="ECO:0000259" key="2">
    <source>
        <dbReference type="Pfam" id="PF12773"/>
    </source>
</evidence>
<dbReference type="InterPro" id="IPR025874">
    <property type="entry name" value="DZR"/>
</dbReference>
<dbReference type="STRING" id="888816.HMPREF9389_0435"/>
<feature type="domain" description="DZANK-type" evidence="2">
    <location>
        <begin position="19"/>
        <end position="79"/>
    </location>
</feature>
<sequence length="250" mass="28248">MYNFKYKKGEWRKRGMGFCINCGQTLAEGAHFCSNCGIAVGETNTGTLQRKTVYDGELYKCPNCAERLDSFKSFCPTCGYELRGAKGASKVEKLAKKLESTKNKGQKIDLIRNFYIPNTKEDIYEFVILATSNMNSYDYDFEAWNSKLEQAYQKATLSFGKTEEFQYINQLYTKTKKQKKLQSFTKTIMGSKILQCLFLGAVGIIMMVVGSVLGGLTGDSDSPLYMIALVGIFPLMGSFYYAFLVEKRDK</sequence>
<comment type="caution">
    <text evidence="3">The sequence shown here is derived from an EMBL/GenBank/DDBJ whole genome shotgun (WGS) entry which is preliminary data.</text>
</comment>
<protein>
    <recommendedName>
        <fullName evidence="2">DZANK-type domain-containing protein</fullName>
    </recommendedName>
</protein>
<keyword evidence="1" id="KW-0472">Membrane</keyword>
<keyword evidence="1" id="KW-1133">Transmembrane helix</keyword>
<organism evidence="3 4">
    <name type="scientific">Streptococcus sanguinis SK355</name>
    <dbReference type="NCBI Taxonomy" id="888816"/>
    <lineage>
        <taxon>Bacteria</taxon>
        <taxon>Bacillati</taxon>
        <taxon>Bacillota</taxon>
        <taxon>Bacilli</taxon>
        <taxon>Lactobacillales</taxon>
        <taxon>Streptococcaceae</taxon>
        <taxon>Streptococcus</taxon>
    </lineage>
</organism>
<evidence type="ECO:0000313" key="3">
    <source>
        <dbReference type="EMBL" id="EGJ43213.1"/>
    </source>
</evidence>
<evidence type="ECO:0000313" key="4">
    <source>
        <dbReference type="Proteomes" id="UP000005589"/>
    </source>
</evidence>
<accession>F3UNM7</accession>
<name>F3UNM7_STRSA</name>
<dbReference type="Pfam" id="PF12773">
    <property type="entry name" value="DZR"/>
    <property type="match status" value="1"/>
</dbReference>
<dbReference type="PATRIC" id="fig|888816.3.peg.420"/>
<proteinExistence type="predicted"/>
<keyword evidence="1" id="KW-0812">Transmembrane</keyword>
<dbReference type="Proteomes" id="UP000005589">
    <property type="component" value="Unassembled WGS sequence"/>
</dbReference>
<feature type="transmembrane region" description="Helical" evidence="1">
    <location>
        <begin position="196"/>
        <end position="218"/>
    </location>
</feature>
<dbReference type="EMBL" id="AFFN01000006">
    <property type="protein sequence ID" value="EGJ43213.1"/>
    <property type="molecule type" value="Genomic_DNA"/>
</dbReference>
<dbReference type="HOGENOM" id="CLU_097177_0_0_9"/>
<dbReference type="eggNOG" id="ENOG5033VT5">
    <property type="taxonomic scope" value="Bacteria"/>
</dbReference>
<gene>
    <name evidence="3" type="ORF">HMPREF9389_0435</name>
</gene>